<sequence>MDISQVRISPTMAFGKALLGKRKVTVCKSKHFPELRKDVRNYNPMENEGVNSSSEARKALEICNSVGLHFAVSNEMVCSRMEQIERENANQV</sequence>
<name>A0ABR2FZ40_9ROSI</name>
<gene>
    <name evidence="1" type="ORF">V6N12_023858</name>
</gene>
<protein>
    <submittedName>
        <fullName evidence="1">Uncharacterized protein</fullName>
    </submittedName>
</protein>
<organism evidence="1 2">
    <name type="scientific">Hibiscus sabdariffa</name>
    <name type="common">roselle</name>
    <dbReference type="NCBI Taxonomy" id="183260"/>
    <lineage>
        <taxon>Eukaryota</taxon>
        <taxon>Viridiplantae</taxon>
        <taxon>Streptophyta</taxon>
        <taxon>Embryophyta</taxon>
        <taxon>Tracheophyta</taxon>
        <taxon>Spermatophyta</taxon>
        <taxon>Magnoliopsida</taxon>
        <taxon>eudicotyledons</taxon>
        <taxon>Gunneridae</taxon>
        <taxon>Pentapetalae</taxon>
        <taxon>rosids</taxon>
        <taxon>malvids</taxon>
        <taxon>Malvales</taxon>
        <taxon>Malvaceae</taxon>
        <taxon>Malvoideae</taxon>
        <taxon>Hibiscus</taxon>
    </lineage>
</organism>
<comment type="caution">
    <text evidence="1">The sequence shown here is derived from an EMBL/GenBank/DDBJ whole genome shotgun (WGS) entry which is preliminary data.</text>
</comment>
<dbReference type="Proteomes" id="UP001472677">
    <property type="component" value="Unassembled WGS sequence"/>
</dbReference>
<proteinExistence type="predicted"/>
<reference evidence="1 2" key="1">
    <citation type="journal article" date="2024" name="G3 (Bethesda)">
        <title>Genome assembly of Hibiscus sabdariffa L. provides insights into metabolisms of medicinal natural products.</title>
        <authorList>
            <person name="Kim T."/>
        </authorList>
    </citation>
    <scope>NUCLEOTIDE SEQUENCE [LARGE SCALE GENOMIC DNA]</scope>
    <source>
        <strain evidence="1">TK-2024</strain>
        <tissue evidence="1">Old leaves</tissue>
    </source>
</reference>
<evidence type="ECO:0000313" key="1">
    <source>
        <dbReference type="EMBL" id="KAK8589462.1"/>
    </source>
</evidence>
<dbReference type="EMBL" id="JBBPBM010000004">
    <property type="protein sequence ID" value="KAK8589462.1"/>
    <property type="molecule type" value="Genomic_DNA"/>
</dbReference>
<accession>A0ABR2FZ40</accession>
<evidence type="ECO:0000313" key="2">
    <source>
        <dbReference type="Proteomes" id="UP001472677"/>
    </source>
</evidence>
<keyword evidence="2" id="KW-1185">Reference proteome</keyword>